<dbReference type="InterPro" id="IPR000873">
    <property type="entry name" value="AMP-dep_synth/lig_dom"/>
</dbReference>
<accession>A0AA35X6L4</accession>
<feature type="domain" description="AMP-dependent synthetase/ligase" evidence="5">
    <location>
        <begin position="60"/>
        <end position="177"/>
    </location>
</feature>
<organism evidence="6 7">
    <name type="scientific">Geodia barretti</name>
    <name type="common">Barrett's horny sponge</name>
    <dbReference type="NCBI Taxonomy" id="519541"/>
    <lineage>
        <taxon>Eukaryota</taxon>
        <taxon>Metazoa</taxon>
        <taxon>Porifera</taxon>
        <taxon>Demospongiae</taxon>
        <taxon>Heteroscleromorpha</taxon>
        <taxon>Tetractinellida</taxon>
        <taxon>Astrophorina</taxon>
        <taxon>Geodiidae</taxon>
        <taxon>Geodia</taxon>
    </lineage>
</organism>
<keyword evidence="3" id="KW-0443">Lipid metabolism</keyword>
<keyword evidence="1 6" id="KW-0436">Ligase</keyword>
<dbReference type="PANTHER" id="PTHR43272">
    <property type="entry name" value="LONG-CHAIN-FATTY-ACID--COA LIGASE"/>
    <property type="match status" value="1"/>
</dbReference>
<dbReference type="Pfam" id="PF00501">
    <property type="entry name" value="AMP-binding"/>
    <property type="match status" value="1"/>
</dbReference>
<protein>
    <recommendedName>
        <fullName evidence="4">long-chain-fatty-acid--CoA ligase</fullName>
        <ecNumber evidence="4">6.2.1.3</ecNumber>
    </recommendedName>
</protein>
<gene>
    <name evidence="6" type="ORF">GBAR_LOCUS26131</name>
</gene>
<dbReference type="SUPFAM" id="SSF56801">
    <property type="entry name" value="Acetyl-CoA synthetase-like"/>
    <property type="match status" value="1"/>
</dbReference>
<evidence type="ECO:0000313" key="6">
    <source>
        <dbReference type="EMBL" id="CAI8047288.1"/>
    </source>
</evidence>
<evidence type="ECO:0000256" key="2">
    <source>
        <dbReference type="ARBA" id="ARBA00022832"/>
    </source>
</evidence>
<evidence type="ECO:0000256" key="4">
    <source>
        <dbReference type="ARBA" id="ARBA00026121"/>
    </source>
</evidence>
<proteinExistence type="predicted"/>
<sequence length="177" mass="20392">MQFIYRFWVSKEKYLWCCFLQVRSKLPHLKAIVQYSKRLTDCKADGVSIFEWRHFLQLGRGVSEEVLKKRTDMLAPNKCCSIIYTSGTTGKPKGVMLSHDNLTWMCHRILEESTFNTGSEHIISYLPLSHIATQLVDVFTIMACAGTCWFAQPDAFKGSLLQTMKEIRPTIFFGVPR</sequence>
<reference evidence="6" key="1">
    <citation type="submission" date="2023-03" db="EMBL/GenBank/DDBJ databases">
        <authorList>
            <person name="Steffen K."/>
            <person name="Cardenas P."/>
        </authorList>
    </citation>
    <scope>NUCLEOTIDE SEQUENCE</scope>
</reference>
<dbReference type="GO" id="GO:0005783">
    <property type="term" value="C:endoplasmic reticulum"/>
    <property type="evidence" value="ECO:0007669"/>
    <property type="project" value="TreeGrafter"/>
</dbReference>
<dbReference type="InterPro" id="IPR042099">
    <property type="entry name" value="ANL_N_sf"/>
</dbReference>
<evidence type="ECO:0000259" key="5">
    <source>
        <dbReference type="Pfam" id="PF00501"/>
    </source>
</evidence>
<dbReference type="PROSITE" id="PS00455">
    <property type="entry name" value="AMP_BINDING"/>
    <property type="match status" value="1"/>
</dbReference>
<dbReference type="PANTHER" id="PTHR43272:SF32">
    <property type="entry name" value="AMP-DEPENDENT SYNTHETASE_LIGASE DOMAIN-CONTAINING PROTEIN"/>
    <property type="match status" value="1"/>
</dbReference>
<dbReference type="EC" id="6.2.1.3" evidence="4"/>
<dbReference type="GO" id="GO:0016020">
    <property type="term" value="C:membrane"/>
    <property type="evidence" value="ECO:0007669"/>
    <property type="project" value="TreeGrafter"/>
</dbReference>
<feature type="non-terminal residue" evidence="6">
    <location>
        <position position="1"/>
    </location>
</feature>
<dbReference type="Proteomes" id="UP001174909">
    <property type="component" value="Unassembled WGS sequence"/>
</dbReference>
<evidence type="ECO:0000256" key="1">
    <source>
        <dbReference type="ARBA" id="ARBA00022598"/>
    </source>
</evidence>
<keyword evidence="7" id="KW-1185">Reference proteome</keyword>
<dbReference type="Gene3D" id="3.40.50.12780">
    <property type="entry name" value="N-terminal domain of ligase-like"/>
    <property type="match status" value="1"/>
</dbReference>
<dbReference type="GO" id="GO:0004467">
    <property type="term" value="F:long-chain fatty acid-CoA ligase activity"/>
    <property type="evidence" value="ECO:0007669"/>
    <property type="project" value="UniProtKB-EC"/>
</dbReference>
<evidence type="ECO:0000313" key="7">
    <source>
        <dbReference type="Proteomes" id="UP001174909"/>
    </source>
</evidence>
<comment type="caution">
    <text evidence="6">The sequence shown here is derived from an EMBL/GenBank/DDBJ whole genome shotgun (WGS) entry which is preliminary data.</text>
</comment>
<keyword evidence="2" id="KW-0276">Fatty acid metabolism</keyword>
<dbReference type="AlphaFoldDB" id="A0AA35X6L4"/>
<dbReference type="EMBL" id="CASHTH010003625">
    <property type="protein sequence ID" value="CAI8047288.1"/>
    <property type="molecule type" value="Genomic_DNA"/>
</dbReference>
<dbReference type="InterPro" id="IPR020845">
    <property type="entry name" value="AMP-binding_CS"/>
</dbReference>
<name>A0AA35X6L4_GEOBA</name>
<evidence type="ECO:0000256" key="3">
    <source>
        <dbReference type="ARBA" id="ARBA00023098"/>
    </source>
</evidence>